<dbReference type="SUPFAM" id="SSF52025">
    <property type="entry name" value="PA domain"/>
    <property type="match status" value="1"/>
</dbReference>
<dbReference type="EMBL" id="SDPT01000003">
    <property type="protein sequence ID" value="RXZ30600.1"/>
    <property type="molecule type" value="Genomic_DNA"/>
</dbReference>
<reference evidence="2 3" key="1">
    <citation type="submission" date="2019-01" db="EMBL/GenBank/DDBJ databases">
        <title>Sphingomonas mucosissima sp. nov. and Sphingomonas desiccabilis sp. nov., from biological soil crusts in the Colorado Plateau, USA.</title>
        <authorList>
            <person name="Zhu D."/>
        </authorList>
    </citation>
    <scope>NUCLEOTIDE SEQUENCE [LARGE SCALE GENOMIC DNA]</scope>
    <source>
        <strain evidence="2 3">CP1D</strain>
    </source>
</reference>
<dbReference type="SUPFAM" id="SSF53187">
    <property type="entry name" value="Zn-dependent exopeptidases"/>
    <property type="match status" value="1"/>
</dbReference>
<dbReference type="PANTHER" id="PTHR12147">
    <property type="entry name" value="METALLOPEPTIDASE M28 FAMILY MEMBER"/>
    <property type="match status" value="1"/>
</dbReference>
<dbReference type="CDD" id="cd04820">
    <property type="entry name" value="PA_M28_1_1"/>
    <property type="match status" value="1"/>
</dbReference>
<comment type="caution">
    <text evidence="2">The sequence shown here is derived from an EMBL/GenBank/DDBJ whole genome shotgun (WGS) entry which is preliminary data.</text>
</comment>
<dbReference type="OrthoDB" id="9778250at2"/>
<dbReference type="GO" id="GO:0006508">
    <property type="term" value="P:proteolysis"/>
    <property type="evidence" value="ECO:0007669"/>
    <property type="project" value="InterPro"/>
</dbReference>
<proteinExistence type="predicted"/>
<dbReference type="InterPro" id="IPR046450">
    <property type="entry name" value="PA_dom_sf"/>
</dbReference>
<dbReference type="Gene3D" id="3.50.30.30">
    <property type="match status" value="1"/>
</dbReference>
<sequence length="584" mass="61322">MLRTVLPLVALVATAPIASPVLAQKAKPAPAAQPVADVAQRNAAANAPLPADQAAMKAHVLFLASDAMRGREAGSPEYDIAANYVASQFYAAGLRPAGDQGSYLQKVPLLSYKPADKGGVAIGGEPLVFGEDYIPAGNPATPQLVVDAPVVFVGYGLVAPSIGRDDYSGVDVKGKIVAIVPGTPDGLNGEERAHFGSPATKAAIAMSKGAVGIVTLETPEAAKQRPFAKLAESWNQPRVTWVNRNGIANVPAPSTPTLGMLSQAATAKLFAGASTNWEQAAAALKGPERFEPVALHKNLSVRMSTTSTPFTSYNVAGLLVGSDPQVGGEVVVLTAHLDHVGVGTAVKGDSIYNGAMDNAVGVASLIEEAKRFQTSGQPPRRSVLFLAVTAEEKGLVGSDYFANNPTLAKSALVANVNLDMPIITYKFTDVIAFGADRSTLGPIVRRAAAQAGASFSPDPMPEQGLFVRSDHYRFVQQGIPSVFLWPGEAGAGKAAVEKFFAEHYHQPSDEVVQDPAIDWESGARFIKVNYQIARDIADAPERPVWNRGDFFGTLYGGIGAVEPVEAPKEDAPKGRTNLRQSVTK</sequence>
<dbReference type="AlphaFoldDB" id="A0A4Q2IMP3"/>
<evidence type="ECO:0000259" key="1">
    <source>
        <dbReference type="Pfam" id="PF04389"/>
    </source>
</evidence>
<dbReference type="Pfam" id="PF04389">
    <property type="entry name" value="Peptidase_M28"/>
    <property type="match status" value="1"/>
</dbReference>
<organism evidence="2 3">
    <name type="scientific">Sphingomonas desiccabilis</name>
    <dbReference type="NCBI Taxonomy" id="429134"/>
    <lineage>
        <taxon>Bacteria</taxon>
        <taxon>Pseudomonadati</taxon>
        <taxon>Pseudomonadota</taxon>
        <taxon>Alphaproteobacteria</taxon>
        <taxon>Sphingomonadales</taxon>
        <taxon>Sphingomonadaceae</taxon>
        <taxon>Sphingomonas</taxon>
    </lineage>
</organism>
<dbReference type="Proteomes" id="UP000292347">
    <property type="component" value="Unassembled WGS sequence"/>
</dbReference>
<gene>
    <name evidence="2" type="ORF">EO081_15695</name>
</gene>
<protein>
    <submittedName>
        <fullName evidence="2">M28 family peptidase</fullName>
    </submittedName>
</protein>
<name>A0A4Q2IMP3_9SPHN</name>
<dbReference type="Gene3D" id="3.40.630.10">
    <property type="entry name" value="Zn peptidases"/>
    <property type="match status" value="1"/>
</dbReference>
<dbReference type="PANTHER" id="PTHR12147:SF26">
    <property type="entry name" value="PEPTIDASE M28 DOMAIN-CONTAINING PROTEIN"/>
    <property type="match status" value="1"/>
</dbReference>
<accession>A0A4Q2IMP3</accession>
<evidence type="ECO:0000313" key="3">
    <source>
        <dbReference type="Proteomes" id="UP000292347"/>
    </source>
</evidence>
<dbReference type="RefSeq" id="WP_129343236.1">
    <property type="nucleotide sequence ID" value="NZ_JACIDD010000003.1"/>
</dbReference>
<keyword evidence="3" id="KW-1185">Reference proteome</keyword>
<dbReference type="InterPro" id="IPR007484">
    <property type="entry name" value="Peptidase_M28"/>
</dbReference>
<evidence type="ECO:0000313" key="2">
    <source>
        <dbReference type="EMBL" id="RXZ30600.1"/>
    </source>
</evidence>
<feature type="domain" description="Peptidase M28" evidence="1">
    <location>
        <begin position="314"/>
        <end position="527"/>
    </location>
</feature>
<dbReference type="InterPro" id="IPR045175">
    <property type="entry name" value="M28_fam"/>
</dbReference>
<dbReference type="GO" id="GO:0008235">
    <property type="term" value="F:metalloexopeptidase activity"/>
    <property type="evidence" value="ECO:0007669"/>
    <property type="project" value="InterPro"/>
</dbReference>